<dbReference type="GO" id="GO:0047061">
    <property type="term" value="F:glucose-fructose oxidoreductase activity"/>
    <property type="evidence" value="ECO:0007669"/>
    <property type="project" value="UniProtKB-EC"/>
</dbReference>
<comment type="similarity">
    <text evidence="1">Belongs to the Gfo/Idh/MocA family.</text>
</comment>
<dbReference type="Pfam" id="PF01408">
    <property type="entry name" value="GFO_IDH_MocA"/>
    <property type="match status" value="1"/>
</dbReference>
<dbReference type="InterPro" id="IPR050984">
    <property type="entry name" value="Gfo/Idh/MocA_domain"/>
</dbReference>
<dbReference type="InterPro" id="IPR055170">
    <property type="entry name" value="GFO_IDH_MocA-like_dom"/>
</dbReference>
<accession>A0A238IZT0</accession>
<dbReference type="Gene3D" id="3.40.50.720">
    <property type="entry name" value="NAD(P)-binding Rossmann-like Domain"/>
    <property type="match status" value="1"/>
</dbReference>
<keyword evidence="6" id="KW-1185">Reference proteome</keyword>
<protein>
    <submittedName>
        <fullName evidence="5">Glucose--fructose oxidoreductase</fullName>
        <ecNumber evidence="5">1.1.99.28</ecNumber>
    </submittedName>
</protein>
<evidence type="ECO:0000259" key="3">
    <source>
        <dbReference type="Pfam" id="PF01408"/>
    </source>
</evidence>
<gene>
    <name evidence="5" type="primary">gfo_2</name>
    <name evidence="5" type="ORF">BOA8489_01660</name>
</gene>
<dbReference type="OrthoDB" id="9815825at2"/>
<dbReference type="SUPFAM" id="SSF55347">
    <property type="entry name" value="Glyceraldehyde-3-phosphate dehydrogenase-like, C-terminal domain"/>
    <property type="match status" value="1"/>
</dbReference>
<proteinExistence type="inferred from homology"/>
<feature type="domain" description="Gfo/Idh/MocA-like oxidoreductase N-terminal" evidence="3">
    <location>
        <begin position="5"/>
        <end position="120"/>
    </location>
</feature>
<dbReference type="InterPro" id="IPR000683">
    <property type="entry name" value="Gfo/Idh/MocA-like_OxRdtase_N"/>
</dbReference>
<evidence type="ECO:0000259" key="4">
    <source>
        <dbReference type="Pfam" id="PF22725"/>
    </source>
</evidence>
<keyword evidence="2 5" id="KW-0560">Oxidoreductase</keyword>
<dbReference type="Proteomes" id="UP000201838">
    <property type="component" value="Unassembled WGS sequence"/>
</dbReference>
<dbReference type="SUPFAM" id="SSF51735">
    <property type="entry name" value="NAD(P)-binding Rossmann-fold domains"/>
    <property type="match status" value="1"/>
</dbReference>
<dbReference type="EMBL" id="FXXQ01000004">
    <property type="protein sequence ID" value="SMX23551.1"/>
    <property type="molecule type" value="Genomic_DNA"/>
</dbReference>
<dbReference type="EC" id="1.1.99.28" evidence="5"/>
<dbReference type="AlphaFoldDB" id="A0A238IZT0"/>
<organism evidence="5 6">
    <name type="scientific">Boseongicola aestuarii</name>
    <dbReference type="NCBI Taxonomy" id="1470561"/>
    <lineage>
        <taxon>Bacteria</taxon>
        <taxon>Pseudomonadati</taxon>
        <taxon>Pseudomonadota</taxon>
        <taxon>Alphaproteobacteria</taxon>
        <taxon>Rhodobacterales</taxon>
        <taxon>Paracoccaceae</taxon>
        <taxon>Boseongicola</taxon>
    </lineage>
</organism>
<sequence>MPDPVRWGVLGAGKFAREQMTPAIHAARNAEFAAIATSDPKKAEPFQAFQPRLQVYDDYDALLADDAIDAVYVPLPNHLHVEWTLKALAAGKAVLTEKPIALEEAEFDRLIAARDDAGLLAAEAFMPVHHPQWMKVRDLIAQGAVGKLAHVRGVFTYNNVDRPENIRNRPETAGGGLRDIGVYPFGTERFATRQEPSVIWADVSWENGVDTVARVNATFPGFTFEAVVSMRMHLFQEMSFHGDRGVLRVTAPFNPLSFGDAEVQLINADETRLWRFAVNQYVAQVENFGKAMRGEMDYPAPLEFSRGTQRMIDMTFAAAGAGSGGRPVNYA</sequence>
<evidence type="ECO:0000256" key="1">
    <source>
        <dbReference type="ARBA" id="ARBA00010928"/>
    </source>
</evidence>
<dbReference type="Gene3D" id="3.30.360.10">
    <property type="entry name" value="Dihydrodipicolinate Reductase, domain 2"/>
    <property type="match status" value="1"/>
</dbReference>
<evidence type="ECO:0000256" key="2">
    <source>
        <dbReference type="ARBA" id="ARBA00023002"/>
    </source>
</evidence>
<feature type="domain" description="GFO/IDH/MocA-like oxidoreductase" evidence="4">
    <location>
        <begin position="134"/>
        <end position="247"/>
    </location>
</feature>
<dbReference type="Pfam" id="PF22725">
    <property type="entry name" value="GFO_IDH_MocA_C3"/>
    <property type="match status" value="1"/>
</dbReference>
<dbReference type="PANTHER" id="PTHR22604">
    <property type="entry name" value="OXIDOREDUCTASES"/>
    <property type="match status" value="1"/>
</dbReference>
<evidence type="ECO:0000313" key="6">
    <source>
        <dbReference type="Proteomes" id="UP000201838"/>
    </source>
</evidence>
<dbReference type="GO" id="GO:0000166">
    <property type="term" value="F:nucleotide binding"/>
    <property type="evidence" value="ECO:0007669"/>
    <property type="project" value="InterPro"/>
</dbReference>
<name>A0A238IZT0_9RHOB</name>
<reference evidence="5 6" key="1">
    <citation type="submission" date="2017-05" db="EMBL/GenBank/DDBJ databases">
        <authorList>
            <person name="Song R."/>
            <person name="Chenine A.L."/>
            <person name="Ruprecht R.M."/>
        </authorList>
    </citation>
    <scope>NUCLEOTIDE SEQUENCE [LARGE SCALE GENOMIC DNA]</scope>
    <source>
        <strain evidence="5 6">CECT 8489</strain>
    </source>
</reference>
<dbReference type="PANTHER" id="PTHR22604:SF105">
    <property type="entry name" value="TRANS-1,2-DIHYDROBENZENE-1,2-DIOL DEHYDROGENASE"/>
    <property type="match status" value="1"/>
</dbReference>
<evidence type="ECO:0000313" key="5">
    <source>
        <dbReference type="EMBL" id="SMX23551.1"/>
    </source>
</evidence>
<dbReference type="InterPro" id="IPR036291">
    <property type="entry name" value="NAD(P)-bd_dom_sf"/>
</dbReference>
<dbReference type="RefSeq" id="WP_093973521.1">
    <property type="nucleotide sequence ID" value="NZ_FXXQ01000004.1"/>
</dbReference>